<organism evidence="1 2">
    <name type="scientific">Hibiscus sabdariffa</name>
    <name type="common">roselle</name>
    <dbReference type="NCBI Taxonomy" id="183260"/>
    <lineage>
        <taxon>Eukaryota</taxon>
        <taxon>Viridiplantae</taxon>
        <taxon>Streptophyta</taxon>
        <taxon>Embryophyta</taxon>
        <taxon>Tracheophyta</taxon>
        <taxon>Spermatophyta</taxon>
        <taxon>Magnoliopsida</taxon>
        <taxon>eudicotyledons</taxon>
        <taxon>Gunneridae</taxon>
        <taxon>Pentapetalae</taxon>
        <taxon>rosids</taxon>
        <taxon>malvids</taxon>
        <taxon>Malvales</taxon>
        <taxon>Malvaceae</taxon>
        <taxon>Malvoideae</taxon>
        <taxon>Hibiscus</taxon>
    </lineage>
</organism>
<evidence type="ECO:0000313" key="1">
    <source>
        <dbReference type="EMBL" id="KAK8508798.1"/>
    </source>
</evidence>
<dbReference type="Proteomes" id="UP001472677">
    <property type="component" value="Unassembled WGS sequence"/>
</dbReference>
<protein>
    <submittedName>
        <fullName evidence="1">Uncharacterized protein</fullName>
    </submittedName>
</protein>
<dbReference type="EMBL" id="JBBPBM010000097">
    <property type="protein sequence ID" value="KAK8508798.1"/>
    <property type="molecule type" value="Genomic_DNA"/>
</dbReference>
<reference evidence="1 2" key="1">
    <citation type="journal article" date="2024" name="G3 (Bethesda)">
        <title>Genome assembly of Hibiscus sabdariffa L. provides insights into metabolisms of medicinal natural products.</title>
        <authorList>
            <person name="Kim T."/>
        </authorList>
    </citation>
    <scope>NUCLEOTIDE SEQUENCE [LARGE SCALE GENOMIC DNA]</scope>
    <source>
        <strain evidence="1">TK-2024</strain>
        <tissue evidence="1">Old leaves</tissue>
    </source>
</reference>
<accession>A0ABR2BNS9</accession>
<gene>
    <name evidence="1" type="ORF">V6N12_034901</name>
</gene>
<proteinExistence type="predicted"/>
<sequence length="90" mass="9757">MSLGDHPSTPSSETRVNGTLLQFQGQVLAETMSQNIRSCDTSLYAEGEGGSTNPTQDTKGAVEKAEEIMANTPKLVNPNVSFWCIKPRTR</sequence>
<name>A0ABR2BNS9_9ROSI</name>
<evidence type="ECO:0000313" key="2">
    <source>
        <dbReference type="Proteomes" id="UP001472677"/>
    </source>
</evidence>
<keyword evidence="2" id="KW-1185">Reference proteome</keyword>
<comment type="caution">
    <text evidence="1">The sequence shown here is derived from an EMBL/GenBank/DDBJ whole genome shotgun (WGS) entry which is preliminary data.</text>
</comment>